<comment type="catalytic activity">
    <reaction evidence="12">
        <text>a hydroperoxide + [thioredoxin]-dithiol = an alcohol + [thioredoxin]-disulfide + H2O</text>
        <dbReference type="Rhea" id="RHEA:62620"/>
        <dbReference type="Rhea" id="RHEA-COMP:10698"/>
        <dbReference type="Rhea" id="RHEA-COMP:10700"/>
        <dbReference type="ChEBI" id="CHEBI:15377"/>
        <dbReference type="ChEBI" id="CHEBI:29950"/>
        <dbReference type="ChEBI" id="CHEBI:30879"/>
        <dbReference type="ChEBI" id="CHEBI:35924"/>
        <dbReference type="ChEBI" id="CHEBI:50058"/>
        <dbReference type="EC" id="1.11.1.24"/>
    </reaction>
</comment>
<evidence type="ECO:0000256" key="3">
    <source>
        <dbReference type="ARBA" id="ARBA00013017"/>
    </source>
</evidence>
<keyword evidence="7" id="KW-1015">Disulfide bond</keyword>
<dbReference type="InterPro" id="IPR050924">
    <property type="entry name" value="Peroxiredoxin_BCP/PrxQ"/>
</dbReference>
<dbReference type="EC" id="1.11.1.24" evidence="3"/>
<dbReference type="Pfam" id="PF00578">
    <property type="entry name" value="AhpC-TSA"/>
    <property type="match status" value="1"/>
</dbReference>
<accession>A0ABY1QJK6</accession>
<sequence length="158" mass="18014">MVESPPALHDIVPDFSAAMTSEQTFRLQDYRGRNIVLYFYPKDNTPGCTTEGIRFRELYPEFQQANTEIVGVSRDSLRSHESFRAKLAMPFQLISDPDESLCNLFNVIRSKTMYGKAVRGVDRSTFIIDASGRLVKEWRGVKVPGHVDEVLEFVKAIH</sequence>
<keyword evidence="5" id="KW-0049">Antioxidant</keyword>
<dbReference type="CDD" id="cd03017">
    <property type="entry name" value="PRX_BCP"/>
    <property type="match status" value="1"/>
</dbReference>
<dbReference type="Proteomes" id="UP001158049">
    <property type="component" value="Unassembled WGS sequence"/>
</dbReference>
<evidence type="ECO:0000313" key="14">
    <source>
        <dbReference type="EMBL" id="SMP70571.1"/>
    </source>
</evidence>
<evidence type="ECO:0000256" key="5">
    <source>
        <dbReference type="ARBA" id="ARBA00022862"/>
    </source>
</evidence>
<evidence type="ECO:0000313" key="15">
    <source>
        <dbReference type="Proteomes" id="UP001158049"/>
    </source>
</evidence>
<feature type="domain" description="Thioredoxin" evidence="13">
    <location>
        <begin position="6"/>
        <end position="158"/>
    </location>
</feature>
<dbReference type="PANTHER" id="PTHR42801:SF4">
    <property type="entry name" value="AHPC_TSA FAMILY PROTEIN"/>
    <property type="match status" value="1"/>
</dbReference>
<evidence type="ECO:0000256" key="8">
    <source>
        <dbReference type="ARBA" id="ARBA00023284"/>
    </source>
</evidence>
<dbReference type="SUPFAM" id="SSF52833">
    <property type="entry name" value="Thioredoxin-like"/>
    <property type="match status" value="1"/>
</dbReference>
<evidence type="ECO:0000256" key="1">
    <source>
        <dbReference type="ARBA" id="ARBA00003330"/>
    </source>
</evidence>
<dbReference type="RefSeq" id="WP_283443793.1">
    <property type="nucleotide sequence ID" value="NZ_FXUL01000016.1"/>
</dbReference>
<dbReference type="EMBL" id="FXUL01000016">
    <property type="protein sequence ID" value="SMP70571.1"/>
    <property type="molecule type" value="Genomic_DNA"/>
</dbReference>
<dbReference type="PIRSF" id="PIRSF000239">
    <property type="entry name" value="AHPC"/>
    <property type="match status" value="1"/>
</dbReference>
<dbReference type="Gene3D" id="3.40.30.10">
    <property type="entry name" value="Glutaredoxin"/>
    <property type="match status" value="1"/>
</dbReference>
<keyword evidence="8" id="KW-0676">Redox-active center</keyword>
<evidence type="ECO:0000256" key="10">
    <source>
        <dbReference type="ARBA" id="ARBA00038489"/>
    </source>
</evidence>
<protein>
    <recommendedName>
        <fullName evidence="3">thioredoxin-dependent peroxiredoxin</fullName>
        <ecNumber evidence="3">1.11.1.24</ecNumber>
    </recommendedName>
    <alternativeName>
        <fullName evidence="9">Thioredoxin peroxidase</fullName>
    </alternativeName>
    <alternativeName>
        <fullName evidence="11">Thioredoxin-dependent peroxiredoxin Bcp</fullName>
    </alternativeName>
</protein>
<proteinExistence type="inferred from homology"/>
<reference evidence="14 15" key="1">
    <citation type="submission" date="2017-05" db="EMBL/GenBank/DDBJ databases">
        <authorList>
            <person name="Varghese N."/>
            <person name="Submissions S."/>
        </authorList>
    </citation>
    <scope>NUCLEOTIDE SEQUENCE [LARGE SCALE GENOMIC DNA]</scope>
    <source>
        <strain evidence="14 15">DSM 26001</strain>
    </source>
</reference>
<evidence type="ECO:0000256" key="11">
    <source>
        <dbReference type="ARBA" id="ARBA00042639"/>
    </source>
</evidence>
<evidence type="ECO:0000256" key="6">
    <source>
        <dbReference type="ARBA" id="ARBA00023002"/>
    </source>
</evidence>
<dbReference type="InterPro" id="IPR024706">
    <property type="entry name" value="Peroxiredoxin_AhpC-typ"/>
</dbReference>
<dbReference type="PANTHER" id="PTHR42801">
    <property type="entry name" value="THIOREDOXIN-DEPENDENT PEROXIDE REDUCTASE"/>
    <property type="match status" value="1"/>
</dbReference>
<comment type="similarity">
    <text evidence="10">Belongs to the peroxiredoxin family. BCP/PrxQ subfamily.</text>
</comment>
<keyword evidence="15" id="KW-1185">Reference proteome</keyword>
<comment type="caution">
    <text evidence="14">The sequence shown here is derived from an EMBL/GenBank/DDBJ whole genome shotgun (WGS) entry which is preliminary data.</text>
</comment>
<keyword evidence="6" id="KW-0560">Oxidoreductase</keyword>
<evidence type="ECO:0000256" key="4">
    <source>
        <dbReference type="ARBA" id="ARBA00022559"/>
    </source>
</evidence>
<dbReference type="InterPro" id="IPR013766">
    <property type="entry name" value="Thioredoxin_domain"/>
</dbReference>
<dbReference type="PROSITE" id="PS51352">
    <property type="entry name" value="THIOREDOXIN_2"/>
    <property type="match status" value="1"/>
</dbReference>
<comment type="subunit">
    <text evidence="2">Monomer.</text>
</comment>
<dbReference type="InterPro" id="IPR036249">
    <property type="entry name" value="Thioredoxin-like_sf"/>
</dbReference>
<evidence type="ECO:0000259" key="13">
    <source>
        <dbReference type="PROSITE" id="PS51352"/>
    </source>
</evidence>
<keyword evidence="4" id="KW-0575">Peroxidase</keyword>
<comment type="function">
    <text evidence="1">Thiol-specific peroxidase that catalyzes the reduction of hydrogen peroxide and organic hydroperoxides to water and alcohols, respectively. Plays a role in cell protection against oxidative stress by detoxifying peroxides and as sensor of hydrogen peroxide-mediated signaling events.</text>
</comment>
<evidence type="ECO:0000256" key="7">
    <source>
        <dbReference type="ARBA" id="ARBA00023157"/>
    </source>
</evidence>
<name>A0ABY1QJK6_9BURK</name>
<evidence type="ECO:0000256" key="12">
    <source>
        <dbReference type="ARBA" id="ARBA00049091"/>
    </source>
</evidence>
<organism evidence="14 15">
    <name type="scientific">Noviherbaspirillum suwonense</name>
    <dbReference type="NCBI Taxonomy" id="1224511"/>
    <lineage>
        <taxon>Bacteria</taxon>
        <taxon>Pseudomonadati</taxon>
        <taxon>Pseudomonadota</taxon>
        <taxon>Betaproteobacteria</taxon>
        <taxon>Burkholderiales</taxon>
        <taxon>Oxalobacteraceae</taxon>
        <taxon>Noviherbaspirillum</taxon>
    </lineage>
</organism>
<gene>
    <name evidence="14" type="ORF">SAMN06295970_11620</name>
</gene>
<dbReference type="InterPro" id="IPR000866">
    <property type="entry name" value="AhpC/TSA"/>
</dbReference>
<evidence type="ECO:0000256" key="2">
    <source>
        <dbReference type="ARBA" id="ARBA00011245"/>
    </source>
</evidence>
<evidence type="ECO:0000256" key="9">
    <source>
        <dbReference type="ARBA" id="ARBA00032824"/>
    </source>
</evidence>